<evidence type="ECO:0000313" key="2">
    <source>
        <dbReference type="EMBL" id="EYB96288.1"/>
    </source>
</evidence>
<feature type="transmembrane region" description="Helical" evidence="1">
    <location>
        <begin position="92"/>
        <end position="109"/>
    </location>
</feature>
<protein>
    <recommendedName>
        <fullName evidence="4">MARVEL domain-containing protein</fullName>
    </recommendedName>
</protein>
<keyword evidence="1" id="KW-0812">Transmembrane</keyword>
<dbReference type="OrthoDB" id="5825840at2759"/>
<feature type="transmembrane region" description="Helical" evidence="1">
    <location>
        <begin position="60"/>
        <end position="80"/>
    </location>
</feature>
<organism evidence="2 3">
    <name type="scientific">Ancylostoma ceylanicum</name>
    <dbReference type="NCBI Taxonomy" id="53326"/>
    <lineage>
        <taxon>Eukaryota</taxon>
        <taxon>Metazoa</taxon>
        <taxon>Ecdysozoa</taxon>
        <taxon>Nematoda</taxon>
        <taxon>Chromadorea</taxon>
        <taxon>Rhabditida</taxon>
        <taxon>Rhabditina</taxon>
        <taxon>Rhabditomorpha</taxon>
        <taxon>Strongyloidea</taxon>
        <taxon>Ancylostomatidae</taxon>
        <taxon>Ancylostomatinae</taxon>
        <taxon>Ancylostoma</taxon>
    </lineage>
</organism>
<sequence length="125" mass="14069">MNGFERPPLQLNRNFLYERENVLKLVEIVLGSSCAILNSLCYPNDVVLECSNMMHSVTQLFSIVCVNAFFLIVTTVLALCNLCGITDSFYKFNFPIIVFTTLTTVTYAYDLICKYDGSIQAVLCP</sequence>
<proteinExistence type="predicted"/>
<keyword evidence="3" id="KW-1185">Reference proteome</keyword>
<evidence type="ECO:0008006" key="4">
    <source>
        <dbReference type="Google" id="ProtNLM"/>
    </source>
</evidence>
<evidence type="ECO:0000256" key="1">
    <source>
        <dbReference type="SAM" id="Phobius"/>
    </source>
</evidence>
<accession>A0A016SZX2</accession>
<keyword evidence="1" id="KW-1133">Transmembrane helix</keyword>
<dbReference type="Proteomes" id="UP000024635">
    <property type="component" value="Unassembled WGS sequence"/>
</dbReference>
<gene>
    <name evidence="2" type="primary">Acey_s0151.g2797</name>
    <name evidence="2" type="synonym">Acey-R07A4.2</name>
    <name evidence="2" type="ORF">Y032_0151g2797</name>
</gene>
<keyword evidence="1" id="KW-0472">Membrane</keyword>
<name>A0A016SZX2_9BILA</name>
<dbReference type="EMBL" id="JARK01001487">
    <property type="protein sequence ID" value="EYB96288.1"/>
    <property type="molecule type" value="Genomic_DNA"/>
</dbReference>
<comment type="caution">
    <text evidence="2">The sequence shown here is derived from an EMBL/GenBank/DDBJ whole genome shotgun (WGS) entry which is preliminary data.</text>
</comment>
<dbReference type="AlphaFoldDB" id="A0A016SZX2"/>
<evidence type="ECO:0000313" key="3">
    <source>
        <dbReference type="Proteomes" id="UP000024635"/>
    </source>
</evidence>
<reference evidence="3" key="1">
    <citation type="journal article" date="2015" name="Nat. Genet.">
        <title>The genome and transcriptome of the zoonotic hookworm Ancylostoma ceylanicum identify infection-specific gene families.</title>
        <authorList>
            <person name="Schwarz E.M."/>
            <person name="Hu Y."/>
            <person name="Antoshechkin I."/>
            <person name="Miller M.M."/>
            <person name="Sternberg P.W."/>
            <person name="Aroian R.V."/>
        </authorList>
    </citation>
    <scope>NUCLEOTIDE SEQUENCE</scope>
    <source>
        <strain evidence="3">HY135</strain>
    </source>
</reference>